<dbReference type="RefSeq" id="XP_007330960.1">
    <property type="nucleotide sequence ID" value="XM_007330898.1"/>
</dbReference>
<dbReference type="EC" id="3.1.1.-" evidence="3"/>
<dbReference type="Pfam" id="PF00135">
    <property type="entry name" value="COesterase"/>
    <property type="match status" value="1"/>
</dbReference>
<organism evidence="5 6">
    <name type="scientific">Agaricus bisporus var. burnettii (strain JB137-S8 / ATCC MYA-4627 / FGSC 10392)</name>
    <name type="common">White button mushroom</name>
    <dbReference type="NCBI Taxonomy" id="597362"/>
    <lineage>
        <taxon>Eukaryota</taxon>
        <taxon>Fungi</taxon>
        <taxon>Dikarya</taxon>
        <taxon>Basidiomycota</taxon>
        <taxon>Agaricomycotina</taxon>
        <taxon>Agaricomycetes</taxon>
        <taxon>Agaricomycetidae</taxon>
        <taxon>Agaricales</taxon>
        <taxon>Agaricineae</taxon>
        <taxon>Agaricaceae</taxon>
        <taxon>Agaricus</taxon>
    </lineage>
</organism>
<comment type="similarity">
    <text evidence="1 3">Belongs to the type-B carboxylesterase/lipase family.</text>
</comment>
<dbReference type="HOGENOM" id="CLU_006586_10_6_1"/>
<gene>
    <name evidence="5" type="ORF">AGABI1DRAFT_121396</name>
</gene>
<protein>
    <recommendedName>
        <fullName evidence="3">Carboxylic ester hydrolase</fullName>
        <ecNumber evidence="3">3.1.1.-</ecNumber>
    </recommendedName>
</protein>
<dbReference type="InterPro" id="IPR019819">
    <property type="entry name" value="Carboxylesterase_B_CS"/>
</dbReference>
<dbReference type="KEGG" id="abp:AGABI1DRAFT121396"/>
<dbReference type="Gene3D" id="3.40.50.1820">
    <property type="entry name" value="alpha/beta hydrolase"/>
    <property type="match status" value="1"/>
</dbReference>
<evidence type="ECO:0000256" key="3">
    <source>
        <dbReference type="RuleBase" id="RU361235"/>
    </source>
</evidence>
<dbReference type="PROSITE" id="PS00122">
    <property type="entry name" value="CARBOXYLESTERASE_B_1"/>
    <property type="match status" value="1"/>
</dbReference>
<reference evidence="6" key="1">
    <citation type="journal article" date="2012" name="Proc. Natl. Acad. Sci. U.S.A.">
        <title>Genome sequence of the button mushroom Agaricus bisporus reveals mechanisms governing adaptation to a humic-rich ecological niche.</title>
        <authorList>
            <person name="Morin E."/>
            <person name="Kohler A."/>
            <person name="Baker A.R."/>
            <person name="Foulongne-Oriol M."/>
            <person name="Lombard V."/>
            <person name="Nagy L.G."/>
            <person name="Ohm R.A."/>
            <person name="Patyshakuliyeva A."/>
            <person name="Brun A."/>
            <person name="Aerts A.L."/>
            <person name="Bailey A.M."/>
            <person name="Billette C."/>
            <person name="Coutinho P.M."/>
            <person name="Deakin G."/>
            <person name="Doddapaneni H."/>
            <person name="Floudas D."/>
            <person name="Grimwood J."/>
            <person name="Hilden K."/>
            <person name="Kuees U."/>
            <person name="LaButti K.M."/>
            <person name="Lapidus A."/>
            <person name="Lindquist E.A."/>
            <person name="Lucas S.M."/>
            <person name="Murat C."/>
            <person name="Riley R.W."/>
            <person name="Salamov A.A."/>
            <person name="Schmutz J."/>
            <person name="Subramanian V."/>
            <person name="Woesten H.A.B."/>
            <person name="Xu J."/>
            <person name="Eastwood D.C."/>
            <person name="Foster G.D."/>
            <person name="Sonnenberg A.S."/>
            <person name="Cullen D."/>
            <person name="de Vries R.P."/>
            <person name="Lundell T."/>
            <person name="Hibbett D.S."/>
            <person name="Henrissat B."/>
            <person name="Burton K.S."/>
            <person name="Kerrigan R.W."/>
            <person name="Challen M.P."/>
            <person name="Grigoriev I.V."/>
            <person name="Martin F."/>
        </authorList>
    </citation>
    <scope>NUCLEOTIDE SEQUENCE [LARGE SCALE GENOMIC DNA]</scope>
    <source>
        <strain evidence="6">JB137-S8 / ATCC MYA-4627 / FGSC 10392</strain>
    </source>
</reference>
<dbReference type="InParanoid" id="K5WS85"/>
<keyword evidence="2 3" id="KW-0378">Hydrolase</keyword>
<proteinExistence type="inferred from homology"/>
<accession>K5WS85</accession>
<dbReference type="GeneID" id="18825771"/>
<feature type="domain" description="Carboxylesterase type B" evidence="4">
    <location>
        <begin position="17"/>
        <end position="523"/>
    </location>
</feature>
<dbReference type="InterPro" id="IPR002018">
    <property type="entry name" value="CarbesteraseB"/>
</dbReference>
<dbReference type="InterPro" id="IPR050309">
    <property type="entry name" value="Type-B_Carboxylest/Lipase"/>
</dbReference>
<evidence type="ECO:0000313" key="5">
    <source>
        <dbReference type="EMBL" id="EKM78266.1"/>
    </source>
</evidence>
<evidence type="ECO:0000256" key="2">
    <source>
        <dbReference type="ARBA" id="ARBA00022801"/>
    </source>
</evidence>
<sequence length="547" mass="60346">MRYPFHFGLVAVAYAAPQVKIGKTTLFGRDVTGLKQDFFGGIPYAEPPLGDLRLKFPVLKTELDSPSFDASNFGSSCLQPGLPVPLLSEDCLTINVFRPSNLLPDAKLPVVRPSINKRCSHGGGFLYGSSTEYNASLIVARSVARGTPLICVSFNYRLGPLGYPQGKEAAHQRSLNLGLRDQIAALEWVQHNIDAFGGDKNKVTIAGESAGAIMNSILYLNSPLDKLVRGAILESGSQATSTNFYPKRREGNWENFVAGVESCASTATSGHTFDCLRTANELEIYSGIMNSIKKSPEVFPFFPTIDGPGGLYPDVPSRLFSRGKFARVPFISGTNLDEGTMFVPPKINSEEEIRQYIIANYSPPIVPPAELDRAVDTLLQLYPDIPALGSPFNTGDETFHLPSSFKRISALVGDLWFQSQRRFWQQTATKAGVKSWGYLFTHSDPFLHPPFLGVAHSDEVTYVYGVPNDPSPSSHSLSKVMMDYWISFVTSLDPNDGKGDERPLWEQYASDNERLIQFDGDGIKMIDDSFRKAQMDYINSIPLVFLH</sequence>
<dbReference type="EMBL" id="JH971392">
    <property type="protein sequence ID" value="EKM78266.1"/>
    <property type="molecule type" value="Genomic_DNA"/>
</dbReference>
<dbReference type="ESTHER" id="agabu-k5ws85">
    <property type="family name" value="Fungal_carboxylesterase_lipase"/>
</dbReference>
<dbReference type="Proteomes" id="UP000008493">
    <property type="component" value="Unassembled WGS sequence"/>
</dbReference>
<dbReference type="eggNOG" id="KOG4389">
    <property type="taxonomic scope" value="Eukaryota"/>
</dbReference>
<dbReference type="InterPro" id="IPR019826">
    <property type="entry name" value="Carboxylesterase_B_AS"/>
</dbReference>
<dbReference type="PANTHER" id="PTHR11559">
    <property type="entry name" value="CARBOXYLESTERASE"/>
    <property type="match status" value="1"/>
</dbReference>
<keyword evidence="6" id="KW-1185">Reference proteome</keyword>
<dbReference type="OrthoDB" id="408631at2759"/>
<dbReference type="AlphaFoldDB" id="K5WS85"/>
<evidence type="ECO:0000259" key="4">
    <source>
        <dbReference type="Pfam" id="PF00135"/>
    </source>
</evidence>
<dbReference type="GO" id="GO:0016787">
    <property type="term" value="F:hydrolase activity"/>
    <property type="evidence" value="ECO:0007669"/>
    <property type="project" value="UniProtKB-KW"/>
</dbReference>
<evidence type="ECO:0000256" key="1">
    <source>
        <dbReference type="ARBA" id="ARBA00005964"/>
    </source>
</evidence>
<dbReference type="FunCoup" id="K5WS85">
    <property type="interactions" value="2"/>
</dbReference>
<name>K5WS85_AGABU</name>
<evidence type="ECO:0000313" key="6">
    <source>
        <dbReference type="Proteomes" id="UP000008493"/>
    </source>
</evidence>
<dbReference type="InterPro" id="IPR029058">
    <property type="entry name" value="AB_hydrolase_fold"/>
</dbReference>
<dbReference type="OMA" id="REGNWEN"/>
<dbReference type="PROSITE" id="PS00941">
    <property type="entry name" value="CARBOXYLESTERASE_B_2"/>
    <property type="match status" value="1"/>
</dbReference>
<dbReference type="SUPFAM" id="SSF53474">
    <property type="entry name" value="alpha/beta-Hydrolases"/>
    <property type="match status" value="1"/>
</dbReference>